<gene>
    <name evidence="1" type="ORF">JCM19237_1057</name>
</gene>
<protein>
    <submittedName>
        <fullName evidence="1">Putative exported protein</fullName>
    </submittedName>
</protein>
<dbReference type="EMBL" id="BBMN01000004">
    <property type="protein sequence ID" value="GAL04385.1"/>
    <property type="molecule type" value="Genomic_DNA"/>
</dbReference>
<proteinExistence type="predicted"/>
<reference evidence="1 2" key="1">
    <citation type="journal article" date="2014" name="Genome Announc.">
        <title>Draft Genome Sequences of Two Vibrionaceae Species, Vibrio ponticus C121 and Photobacterium aphoticum C119, Isolated as Coral Reef Microbiota.</title>
        <authorList>
            <person name="Al-saari N."/>
            <person name="Meirelles P.M."/>
            <person name="Mino S."/>
            <person name="Suda W."/>
            <person name="Oshima K."/>
            <person name="Hattori M."/>
            <person name="Ohkuma M."/>
            <person name="Thompson F.L."/>
            <person name="Gomez-Gil B."/>
            <person name="Sawabe T."/>
            <person name="Sawabe T."/>
        </authorList>
    </citation>
    <scope>NUCLEOTIDE SEQUENCE [LARGE SCALE GENOMIC DNA]</scope>
    <source>
        <strain evidence="1 2">JCM 19237</strain>
    </source>
</reference>
<sequence length="179" mass="20516">MARWIKYIAFAAMVGSAYGVAWLKAYQLSADYFDYAEQQYSQGHKIEALKGMNKLELRREQVYRGGYQQVVEAWEGAMLGPKPAFYDKAKAQTALILTELSTNELLAYIEMYVELDMRYVPEAALQLRGLAAEQENRALYQEMDEFLREAFPVYYEQAVDYPSTSVNEQPQTASRSATL</sequence>
<organism evidence="1 2">
    <name type="scientific">Photobacterium aphoticum</name>
    <dbReference type="NCBI Taxonomy" id="754436"/>
    <lineage>
        <taxon>Bacteria</taxon>
        <taxon>Pseudomonadati</taxon>
        <taxon>Pseudomonadota</taxon>
        <taxon>Gammaproteobacteria</taxon>
        <taxon>Vibrionales</taxon>
        <taxon>Vibrionaceae</taxon>
        <taxon>Photobacterium</taxon>
    </lineage>
</organism>
<dbReference type="eggNOG" id="ENOG5032XKR">
    <property type="taxonomic scope" value="Bacteria"/>
</dbReference>
<evidence type="ECO:0000313" key="1">
    <source>
        <dbReference type="EMBL" id="GAL04385.1"/>
    </source>
</evidence>
<dbReference type="STRING" id="754436.JCM19237_1057"/>
<evidence type="ECO:0000313" key="2">
    <source>
        <dbReference type="Proteomes" id="UP000029227"/>
    </source>
</evidence>
<accession>A0A090QMK8</accession>
<name>A0A090QMK8_9GAMM</name>
<dbReference type="Proteomes" id="UP000029227">
    <property type="component" value="Unassembled WGS sequence"/>
</dbReference>
<comment type="caution">
    <text evidence="1">The sequence shown here is derived from an EMBL/GenBank/DDBJ whole genome shotgun (WGS) entry which is preliminary data.</text>
</comment>
<dbReference type="AlphaFoldDB" id="A0A090QMK8"/>